<dbReference type="SUPFAM" id="SSF56281">
    <property type="entry name" value="Metallo-hydrolase/oxidoreductase"/>
    <property type="match status" value="1"/>
</dbReference>
<accession>A0A8A0RNW7</accession>
<dbReference type="Gene3D" id="3.40.50.10890">
    <property type="match status" value="1"/>
</dbReference>
<feature type="domain" description="Metallo-beta-lactamase" evidence="2">
    <location>
        <begin position="13"/>
        <end position="248"/>
    </location>
</feature>
<dbReference type="CDD" id="cd16295">
    <property type="entry name" value="TTHA0252-CPSF-like_MBL-fold"/>
    <property type="match status" value="1"/>
</dbReference>
<dbReference type="PANTHER" id="PTHR11203:SF37">
    <property type="entry name" value="INTEGRATOR COMPLEX SUBUNIT 11"/>
    <property type="match status" value="1"/>
</dbReference>
<proteinExistence type="predicted"/>
<dbReference type="GO" id="GO:0016787">
    <property type="term" value="F:hydrolase activity"/>
    <property type="evidence" value="ECO:0007669"/>
    <property type="project" value="UniProtKB-KW"/>
</dbReference>
<dbReference type="Pfam" id="PF10996">
    <property type="entry name" value="Beta-Casp"/>
    <property type="match status" value="1"/>
</dbReference>
<evidence type="ECO:0000313" key="5">
    <source>
        <dbReference type="Proteomes" id="UP000662904"/>
    </source>
</evidence>
<dbReference type="Pfam" id="PF00753">
    <property type="entry name" value="Lactamase_B"/>
    <property type="match status" value="1"/>
</dbReference>
<keyword evidence="1 4" id="KW-0378">Hydrolase</keyword>
<dbReference type="AlphaFoldDB" id="A0A8A0RNW7"/>
<dbReference type="Gene3D" id="3.60.15.10">
    <property type="entry name" value="Ribonuclease Z/Hydroxyacylglutathione hydrolase-like"/>
    <property type="match status" value="1"/>
</dbReference>
<gene>
    <name evidence="4" type="ORF">H0A61_02355</name>
</gene>
<evidence type="ECO:0000313" key="4">
    <source>
        <dbReference type="EMBL" id="QSQ09963.1"/>
    </source>
</evidence>
<organism evidence="4 5">
    <name type="scientific">Koleobacter methoxysyntrophicus</name>
    <dbReference type="NCBI Taxonomy" id="2751313"/>
    <lineage>
        <taxon>Bacteria</taxon>
        <taxon>Bacillati</taxon>
        <taxon>Bacillota</taxon>
        <taxon>Clostridia</taxon>
        <taxon>Koleobacterales</taxon>
        <taxon>Koleobacteraceae</taxon>
        <taxon>Koleobacter</taxon>
    </lineage>
</organism>
<dbReference type="InterPro" id="IPR001279">
    <property type="entry name" value="Metallo-B-lactamas"/>
</dbReference>
<evidence type="ECO:0000259" key="3">
    <source>
        <dbReference type="SMART" id="SM01027"/>
    </source>
</evidence>
<keyword evidence="5" id="KW-1185">Reference proteome</keyword>
<dbReference type="InterPro" id="IPR022712">
    <property type="entry name" value="Beta_Casp"/>
</dbReference>
<protein>
    <submittedName>
        <fullName evidence="4">Ribonuclease</fullName>
        <ecNumber evidence="4">3.1.-.-</ecNumber>
    </submittedName>
</protein>
<evidence type="ECO:0000259" key="2">
    <source>
        <dbReference type="SMART" id="SM00849"/>
    </source>
</evidence>
<dbReference type="EC" id="3.1.-.-" evidence="4"/>
<dbReference type="InterPro" id="IPR036866">
    <property type="entry name" value="RibonucZ/Hydroxyglut_hydro"/>
</dbReference>
<reference evidence="4" key="1">
    <citation type="submission" date="2020-07" db="EMBL/GenBank/DDBJ databases">
        <title>Koleobacter methoxysyntrophicus gen. nov., sp. nov., a novel anaerobic bacterium isolated from deep subsurface oil field and proposal of Koleobacterales ord. nov. in the phylum Firmicutes.</title>
        <authorList>
            <person name="Sakamoto S."/>
            <person name="Tamaki H."/>
        </authorList>
    </citation>
    <scope>NUCLEOTIDE SEQUENCE</scope>
    <source>
        <strain evidence="4">NRmbB1</strain>
    </source>
</reference>
<dbReference type="SMART" id="SM00849">
    <property type="entry name" value="Lactamase_B"/>
    <property type="match status" value="1"/>
</dbReference>
<dbReference type="Pfam" id="PF07521">
    <property type="entry name" value="RMMBL"/>
    <property type="match status" value="1"/>
</dbReference>
<dbReference type="PANTHER" id="PTHR11203">
    <property type="entry name" value="CLEAVAGE AND POLYADENYLATION SPECIFICITY FACTOR FAMILY MEMBER"/>
    <property type="match status" value="1"/>
</dbReference>
<name>A0A8A0RNW7_9FIRM</name>
<dbReference type="InterPro" id="IPR050698">
    <property type="entry name" value="MBL"/>
</dbReference>
<dbReference type="GO" id="GO:0004521">
    <property type="term" value="F:RNA endonuclease activity"/>
    <property type="evidence" value="ECO:0007669"/>
    <property type="project" value="TreeGrafter"/>
</dbReference>
<dbReference type="SMART" id="SM01027">
    <property type="entry name" value="Beta-Casp"/>
    <property type="match status" value="1"/>
</dbReference>
<evidence type="ECO:0000256" key="1">
    <source>
        <dbReference type="ARBA" id="ARBA00022801"/>
    </source>
</evidence>
<sequence>MEITFYGAAKTVTGSCHLIDTGKTKIMVDCGMFQGSKKIKERNYGDFPFDPTQIEYLLLTHAHIDHSGLIPKLVKHGFKGQIIATGATLDLCSIMLPDSGHIQEMEVERKNRKLKRAGEPLLEPIYTSQDAYKAMKYFKGIDYGLVIALNDNISVRFNDAGHIMGSAIIEIWIKQREQTLKIVFSGDLGNYNQPIINDPVTIDEADFLIMESTYGNRLHKDSGDKEELLFKIIKETFDKGGNVIIPAFAVERTQDLLYSLNNLIEKGKLRDVDIFVDSPLAISATEIFCRNIQYFDKETREKYETLGECPLFLPNLKFTRTTEESKALNERKSGAIIISASGMCDAGRIKHHLKHNLWRSESTILFVGYQAEGTLGRRLVDGEKLVKIHGEEIKVKARIENMDGFSAHSDQKDLIRWVKKFGTPPQKIFLVHGEEESCYYLANELTKETGIPIIVPEYLQSFIIQDNLDVIISKLQEGLAQRVTAGEVKGYYKDILDKLQIMVHKYMSNGQYEQALKKLQEIESITAEK</sequence>
<dbReference type="EMBL" id="CP059066">
    <property type="protein sequence ID" value="QSQ09963.1"/>
    <property type="molecule type" value="Genomic_DNA"/>
</dbReference>
<dbReference type="RefSeq" id="WP_206707292.1">
    <property type="nucleotide sequence ID" value="NZ_CP059066.1"/>
</dbReference>
<feature type="domain" description="Beta-Casp" evidence="3">
    <location>
        <begin position="253"/>
        <end position="379"/>
    </location>
</feature>
<dbReference type="KEGG" id="kme:H0A61_02355"/>
<dbReference type="Proteomes" id="UP000662904">
    <property type="component" value="Chromosome"/>
</dbReference>
<dbReference type="InterPro" id="IPR011108">
    <property type="entry name" value="RMMBL"/>
</dbReference>